<dbReference type="AlphaFoldDB" id="A0A0A9YFA8"/>
<accession>A0A0A9YFA8</accession>
<evidence type="ECO:0000256" key="2">
    <source>
        <dbReference type="ARBA" id="ARBA00022741"/>
    </source>
</evidence>
<dbReference type="PANTHER" id="PTHR12241">
    <property type="entry name" value="TUBULIN POLYGLUTAMYLASE"/>
    <property type="match status" value="1"/>
</dbReference>
<reference evidence="5" key="2">
    <citation type="submission" date="2014-07" db="EMBL/GenBank/DDBJ databases">
        <authorList>
            <person name="Hull J."/>
        </authorList>
    </citation>
    <scope>NUCLEOTIDE SEQUENCE</scope>
</reference>
<proteinExistence type="predicted"/>
<feature type="region of interest" description="Disordered" evidence="4">
    <location>
        <begin position="412"/>
        <end position="431"/>
    </location>
</feature>
<dbReference type="Pfam" id="PF03133">
    <property type="entry name" value="TTL"/>
    <property type="match status" value="1"/>
</dbReference>
<dbReference type="EMBL" id="GBHO01013268">
    <property type="protein sequence ID" value="JAG30336.1"/>
    <property type="molecule type" value="Transcribed_RNA"/>
</dbReference>
<dbReference type="SUPFAM" id="SSF56059">
    <property type="entry name" value="Glutathione synthetase ATP-binding domain-like"/>
    <property type="match status" value="1"/>
</dbReference>
<evidence type="ECO:0000256" key="1">
    <source>
        <dbReference type="ARBA" id="ARBA00022598"/>
    </source>
</evidence>
<sequence>SIVEVSELVISHHQSKFTGPKNFRLQNMENLLRMRKKARRSTLLVSRHEAQRCGKRKKKKNKAVRTGSILTDSKFPLVRATAARFNMRSNDDWTLFWTDTFISVEACKGMMPHQRVNRFPGVSAFACKDLLAQNLNRLYSAFPNRYKIFPRTWCLPHDYASITAYGISFPKKTFIIKPARGAEGRGIYITKNLKLIKPQDRMICQVYINRPFLIDGLKFDLRVYALISTIKPLRIYVYNEGLTRFATKKYEEPSSSNMNDKFMHLTNYSVNRRSAFYIHDQKAGTKRSISTLNKWFAKKGFSVKLIWASIDDAIIKTVLVALPTLRRYYDECFPNHVMTPACFQILGFDMILDHKLKPYVLEVNHSPSMGTPTSLDAEVKSKLLYDTFRLLNLSKDDRDNIADFGQLKKVRGHGDRPHRMFNNNEPTAPDPKLRAQFVRASMIWEKRHLGNYRKVYPNRNVKKYQSILDYLNRLKWPTLHRLPPPISSTSENPVPFKTKKRRCCGSLEIVDATVDSSKCKIKEDIDSNDEDIEESIGSGYDCESQVDGIQNAARRFHSLGHLKPQLESNEISFNNTNVSALEWNVLGKYDFINRIAYMKIQNSREKAVKTAKEEDDAATTSSAGTQDYESASSGDEPSAISRKSFALQTSQSLQTFTYDGKSS</sequence>
<protein>
    <submittedName>
        <fullName evidence="5">Tubulin polyglutamylase TTLL6</fullName>
    </submittedName>
</protein>
<dbReference type="GO" id="GO:0000226">
    <property type="term" value="P:microtubule cytoskeleton organization"/>
    <property type="evidence" value="ECO:0007669"/>
    <property type="project" value="TreeGrafter"/>
</dbReference>
<gene>
    <name evidence="5" type="primary">TTLL6_1</name>
    <name evidence="5" type="ORF">CM83_4938</name>
</gene>
<dbReference type="PROSITE" id="PS51221">
    <property type="entry name" value="TTL"/>
    <property type="match status" value="1"/>
</dbReference>
<dbReference type="InterPro" id="IPR004344">
    <property type="entry name" value="TTL/TTLL_fam"/>
</dbReference>
<evidence type="ECO:0000313" key="5">
    <source>
        <dbReference type="EMBL" id="JAG30336.1"/>
    </source>
</evidence>
<dbReference type="GO" id="GO:0070740">
    <property type="term" value="F:tubulin-glutamic acid ligase activity"/>
    <property type="evidence" value="ECO:0007669"/>
    <property type="project" value="TreeGrafter"/>
</dbReference>
<dbReference type="Gene3D" id="3.30.470.20">
    <property type="entry name" value="ATP-grasp fold, B domain"/>
    <property type="match status" value="1"/>
</dbReference>
<evidence type="ECO:0000256" key="3">
    <source>
        <dbReference type="ARBA" id="ARBA00022840"/>
    </source>
</evidence>
<organism evidence="5">
    <name type="scientific">Lygus hesperus</name>
    <name type="common">Western plant bug</name>
    <dbReference type="NCBI Taxonomy" id="30085"/>
    <lineage>
        <taxon>Eukaryota</taxon>
        <taxon>Metazoa</taxon>
        <taxon>Ecdysozoa</taxon>
        <taxon>Arthropoda</taxon>
        <taxon>Hexapoda</taxon>
        <taxon>Insecta</taxon>
        <taxon>Pterygota</taxon>
        <taxon>Neoptera</taxon>
        <taxon>Paraneoptera</taxon>
        <taxon>Hemiptera</taxon>
        <taxon>Heteroptera</taxon>
        <taxon>Panheteroptera</taxon>
        <taxon>Cimicomorpha</taxon>
        <taxon>Miridae</taxon>
        <taxon>Mirini</taxon>
        <taxon>Lygus</taxon>
    </lineage>
</organism>
<dbReference type="GO" id="GO:0015631">
    <property type="term" value="F:tubulin binding"/>
    <property type="evidence" value="ECO:0007669"/>
    <property type="project" value="TreeGrafter"/>
</dbReference>
<evidence type="ECO:0000256" key="4">
    <source>
        <dbReference type="SAM" id="MobiDB-lite"/>
    </source>
</evidence>
<keyword evidence="1" id="KW-0436">Ligase</keyword>
<dbReference type="PANTHER" id="PTHR12241:SF161">
    <property type="entry name" value="TUBULIN POLYGLUTAMYLASE TTLL6"/>
    <property type="match status" value="1"/>
</dbReference>
<dbReference type="GO" id="GO:0036064">
    <property type="term" value="C:ciliary basal body"/>
    <property type="evidence" value="ECO:0007669"/>
    <property type="project" value="TreeGrafter"/>
</dbReference>
<feature type="non-terminal residue" evidence="5">
    <location>
        <position position="1"/>
    </location>
</feature>
<keyword evidence="3" id="KW-0067">ATP-binding</keyword>
<feature type="compositionally biased region" description="Polar residues" evidence="4">
    <location>
        <begin position="618"/>
        <end position="635"/>
    </location>
</feature>
<reference evidence="5" key="1">
    <citation type="journal article" date="2014" name="PLoS ONE">
        <title>Transcriptome-Based Identification of ABC Transporters in the Western Tarnished Plant Bug Lygus hesperus.</title>
        <authorList>
            <person name="Hull J.J."/>
            <person name="Chaney K."/>
            <person name="Geib S.M."/>
            <person name="Fabrick J.A."/>
            <person name="Brent C.S."/>
            <person name="Walsh D."/>
            <person name="Lavine L.C."/>
        </authorList>
    </citation>
    <scope>NUCLEOTIDE SEQUENCE</scope>
</reference>
<dbReference type="GO" id="GO:0005524">
    <property type="term" value="F:ATP binding"/>
    <property type="evidence" value="ECO:0007669"/>
    <property type="project" value="UniProtKB-KW"/>
</dbReference>
<name>A0A0A9YFA8_LYGHE</name>
<feature type="region of interest" description="Disordered" evidence="4">
    <location>
        <begin position="610"/>
        <end position="646"/>
    </location>
</feature>
<keyword evidence="2" id="KW-0547">Nucleotide-binding</keyword>